<evidence type="ECO:0000256" key="1">
    <source>
        <dbReference type="SAM" id="MobiDB-lite"/>
    </source>
</evidence>
<feature type="compositionally biased region" description="Polar residues" evidence="1">
    <location>
        <begin position="849"/>
        <end position="859"/>
    </location>
</feature>
<feature type="compositionally biased region" description="Basic and acidic residues" evidence="1">
    <location>
        <begin position="1258"/>
        <end position="1276"/>
    </location>
</feature>
<feature type="compositionally biased region" description="Polar residues" evidence="1">
    <location>
        <begin position="533"/>
        <end position="543"/>
    </location>
</feature>
<feature type="compositionally biased region" description="Polar residues" evidence="1">
    <location>
        <begin position="989"/>
        <end position="1002"/>
    </location>
</feature>
<feature type="compositionally biased region" description="Polar residues" evidence="1">
    <location>
        <begin position="90"/>
        <end position="100"/>
    </location>
</feature>
<feature type="compositionally biased region" description="Basic residues" evidence="1">
    <location>
        <begin position="31"/>
        <end position="43"/>
    </location>
</feature>
<feature type="compositionally biased region" description="Basic and acidic residues" evidence="1">
    <location>
        <begin position="862"/>
        <end position="872"/>
    </location>
</feature>
<feature type="compositionally biased region" description="Polar residues" evidence="1">
    <location>
        <begin position="629"/>
        <end position="638"/>
    </location>
</feature>
<feature type="compositionally biased region" description="Polar residues" evidence="1">
    <location>
        <begin position="486"/>
        <end position="499"/>
    </location>
</feature>
<feature type="compositionally biased region" description="Basic and acidic residues" evidence="1">
    <location>
        <begin position="441"/>
        <end position="458"/>
    </location>
</feature>
<feature type="compositionally biased region" description="Basic and acidic residues" evidence="1">
    <location>
        <begin position="1168"/>
        <end position="1182"/>
    </location>
</feature>
<sequence>MMTSRKKEHSFQETSTSFNEEATSSNLLHLTKNRPKSFKRRNSSRAGGPRRPAVSRSKSDADITDSPAPKRLPNKESTLPNKAKAPPNKDQGSPKKSSVPRSGVRVIPNQFPLLLPTKLRSPNKSDSKLDKSASQDEKVPSSPVKSTLRDTSKPLSQSPTKPVSPRKQIRDNPFFRADSQDKKEPPAKKGPTEETFKTPSNAPRKKSPKQETPQSQVQAKSPEQAKSPVQAKPTSPRKVIRDSPFFKTSQDEKSSKTPPISPLTKTPNQETPKSPEPSKPNSTRKVIRDSPFFKNSQDEESSKSPPISPLTKTPNQETPKSPEPSKPNSPRKVIKDSPFFKNSQDEESSKSPPISPLTKTPNQETPKSPEPSKPNSPRKVIKDSPFFKNSQDEESSKSPPVSPLKKTPNRETPKSPEPSKQSSPRKVIKDSPFFKNSQDGENERPPLRQTSKDTRLPKSPDSSEGSVPELKRTTSKQTSKDEPKSPTFSGILHSSSSRELSTKENATDQRIPKQASNEKQPTSTRPSKPEFSRQLSKGNSQDAASKETTSKKPSKDEEPKSPGLSTGNSKPTRRDSSKTDSQARSIKKVNRGNPFAVSLKPVTGKKASTRSQQRDNPDKPSTPALAKRNSLNNEASKITNDDHSKQTQSQSKSANPSVTTNSREQTAFTNSKNFSEENSDSSLSMDVKPVSPRRKTVRDEPQSNDSKTNPSINPVAKKFVKNETSNSKTNINASSPPSVRPTRKIFKDTSYLKPSESETELNKPSNDNYKGIESTINPIPPTEDDQQKSGESPKVSQGTAKFPVTFTPDPPRKVITSIDKSKDTQSIVASTEVPKPVLPRRVVMDTAEEPQTLSPQSLPTRPENRNLNDVDKPNNTTPQFPVTFTPDQPRKVYRDKLLNNTPKPATEASTSATTSEPSSYHIGELPLMPATSSEPELPPRRMSKETDPFDGITLRSNSTATIDIDDKERLIASDSDRSSSEIPSDNHQDISMNDRTSPTLESPTEFEIHNVNASSKENLVEAQVTSKSKGNGKGSFRLPGLDELRSKTLRRNKKGSDQNVSLIQHVIHDDGETDEGESGLPKRGGSVRVKGSSSQMKSQDDDHKPIKRSLSTGQTIREKLGNSGNSLRSGISRIGNSVTSRGLTKKASVEEKQGLISEDPDENTDFLVRIKDEEKTKEKEAEMSLESRPPKEKRRLIGGQSVTITSPKDQQPSIPSYKKLGENSEPSQPLFPTSPICDEQPTEVYKPLSASPKLGSKKSNEDENRVKNELNTKKSEWSTGSKISWEKQKLLDNPDFNQGFSSHQDNYSYNGLNQESQKLMTDENSTNLKPNVDNPYQPQRSDNDDLVISNESSTMTKYGDNHTEYGQNDAPLKRSLTWNSFKSPFRGGKSLKKAKSRDTVEEDSVVENQFTNTDKKGGSYTPLAIRRAFSIKTFTPKLGRRRVDEKGRILDDKGCAKRNILSSLSLFSSSKSLNKQTELLDSDSEDDMQTELYESSFKKTNARNASQNSWLGKSGLLDSDEQPKSPNTFDSPSPALSGDQQRLNGTTASKSGAPSGGQGATAKPKGERQHLLQDDSEDSDEDLCLDRSIRSKSKNHKDLKDNRDKTNKKSSKLGGGLPSFRKKYSFDKL</sequence>
<feature type="compositionally biased region" description="Polar residues" evidence="1">
    <location>
        <begin position="1122"/>
        <end position="1142"/>
    </location>
</feature>
<dbReference type="EnsemblMetazoa" id="CLYHEMT015633.1">
    <property type="protein sequence ID" value="CLYHEMP015633.1"/>
    <property type="gene ID" value="CLYHEMG015633"/>
</dbReference>
<feature type="compositionally biased region" description="Polar residues" evidence="1">
    <location>
        <begin position="210"/>
        <end position="221"/>
    </location>
</feature>
<evidence type="ECO:0000313" key="2">
    <source>
        <dbReference type="EnsemblMetazoa" id="CLYHEMP015633.1"/>
    </source>
</evidence>
<feature type="compositionally biased region" description="Basic and acidic residues" evidence="1">
    <location>
        <begin position="964"/>
        <end position="988"/>
    </location>
</feature>
<feature type="compositionally biased region" description="Polar residues" evidence="1">
    <location>
        <begin position="1538"/>
        <end position="1552"/>
    </location>
</feature>
<feature type="compositionally biased region" description="Polar residues" evidence="1">
    <location>
        <begin position="722"/>
        <end position="737"/>
    </location>
</feature>
<feature type="compositionally biased region" description="Polar residues" evidence="1">
    <location>
        <begin position="12"/>
        <end position="28"/>
    </location>
</feature>
<feature type="region of interest" description="Disordered" evidence="1">
    <location>
        <begin position="1504"/>
        <end position="1629"/>
    </location>
</feature>
<feature type="compositionally biased region" description="Basic and acidic residues" evidence="1">
    <location>
        <begin position="178"/>
        <end position="196"/>
    </location>
</feature>
<feature type="compositionally biased region" description="Basic and acidic residues" evidence="1">
    <location>
        <begin position="544"/>
        <end position="560"/>
    </location>
</feature>
<feature type="compositionally biased region" description="Basic and acidic residues" evidence="1">
    <location>
        <begin position="123"/>
        <end position="139"/>
    </location>
</feature>
<keyword evidence="3" id="KW-1185">Reference proteome</keyword>
<feature type="compositionally biased region" description="Polar residues" evidence="1">
    <location>
        <begin position="263"/>
        <end position="272"/>
    </location>
</feature>
<evidence type="ECO:0000313" key="3">
    <source>
        <dbReference type="Proteomes" id="UP000594262"/>
    </source>
</evidence>
<feature type="compositionally biased region" description="Acidic residues" evidence="1">
    <location>
        <begin position="1574"/>
        <end position="1583"/>
    </location>
</feature>
<feature type="compositionally biased region" description="Polar residues" evidence="1">
    <location>
        <begin position="1295"/>
        <end position="1340"/>
    </location>
</feature>
<feature type="compositionally biased region" description="Basic and acidic residues" evidence="1">
    <location>
        <begin position="1564"/>
        <end position="1573"/>
    </location>
</feature>
<feature type="compositionally biased region" description="Polar residues" evidence="1">
    <location>
        <begin position="646"/>
        <end position="673"/>
    </location>
</feature>
<reference evidence="2" key="1">
    <citation type="submission" date="2021-01" db="UniProtKB">
        <authorList>
            <consortium name="EnsemblMetazoa"/>
        </authorList>
    </citation>
    <scope>IDENTIFICATION</scope>
</reference>
<feature type="compositionally biased region" description="Low complexity" evidence="1">
    <location>
        <begin position="1083"/>
        <end position="1094"/>
    </location>
</feature>
<feature type="compositionally biased region" description="Low complexity" evidence="1">
    <location>
        <begin position="397"/>
        <end position="406"/>
    </location>
</feature>
<feature type="compositionally biased region" description="Basic and acidic residues" evidence="1">
    <location>
        <begin position="1596"/>
        <end position="1607"/>
    </location>
</feature>
<feature type="compositionally biased region" description="Polar residues" evidence="1">
    <location>
        <begin position="873"/>
        <end position="886"/>
    </location>
</feature>
<feature type="compositionally biased region" description="Polar residues" evidence="1">
    <location>
        <begin position="1200"/>
        <end position="1214"/>
    </location>
</feature>
<accession>A0A7M5X1L5</accession>
<feature type="compositionally biased region" description="Polar residues" evidence="1">
    <location>
        <begin position="703"/>
        <end position="712"/>
    </location>
</feature>
<name>A0A7M5X1L5_9CNID</name>
<dbReference type="Proteomes" id="UP000594262">
    <property type="component" value="Unplaced"/>
</dbReference>
<feature type="region of interest" description="Disordered" evidence="1">
    <location>
        <begin position="1"/>
        <end position="1346"/>
    </location>
</feature>
<feature type="compositionally biased region" description="Basic and acidic residues" evidence="1">
    <location>
        <begin position="888"/>
        <end position="897"/>
    </location>
</feature>
<protein>
    <submittedName>
        <fullName evidence="2">Uncharacterized protein</fullName>
    </submittedName>
</protein>
<proteinExistence type="predicted"/>
<feature type="compositionally biased region" description="Basic and acidic residues" evidence="1">
    <location>
        <begin position="937"/>
        <end position="947"/>
    </location>
</feature>
<feature type="compositionally biased region" description="Basic and acidic residues" evidence="1">
    <location>
        <begin position="500"/>
        <end position="511"/>
    </location>
</feature>
<feature type="compositionally biased region" description="Polar residues" evidence="1">
    <location>
        <begin position="1011"/>
        <end position="1029"/>
    </location>
</feature>
<feature type="compositionally biased region" description="Polar residues" evidence="1">
    <location>
        <begin position="514"/>
        <end position="526"/>
    </location>
</feature>
<feature type="compositionally biased region" description="Low complexity" evidence="1">
    <location>
        <begin position="901"/>
        <end position="919"/>
    </location>
</feature>
<organism evidence="2 3">
    <name type="scientific">Clytia hemisphaerica</name>
    <dbReference type="NCBI Taxonomy" id="252671"/>
    <lineage>
        <taxon>Eukaryota</taxon>
        <taxon>Metazoa</taxon>
        <taxon>Cnidaria</taxon>
        <taxon>Hydrozoa</taxon>
        <taxon>Hydroidolina</taxon>
        <taxon>Leptothecata</taxon>
        <taxon>Obeliida</taxon>
        <taxon>Clytiidae</taxon>
        <taxon>Clytia</taxon>
    </lineage>
</organism>